<dbReference type="PROSITE" id="PS00107">
    <property type="entry name" value="PROTEIN_KINASE_ATP"/>
    <property type="match status" value="1"/>
</dbReference>
<evidence type="ECO:0000256" key="5">
    <source>
        <dbReference type="ARBA" id="ARBA00022777"/>
    </source>
</evidence>
<evidence type="ECO:0000313" key="10">
    <source>
        <dbReference type="EMBL" id="CAG9326503.1"/>
    </source>
</evidence>
<gene>
    <name evidence="10" type="ORF">BSTOLATCC_MIC40929</name>
</gene>
<dbReference type="GO" id="GO:0035556">
    <property type="term" value="P:intracellular signal transduction"/>
    <property type="evidence" value="ECO:0007669"/>
    <property type="project" value="TreeGrafter"/>
</dbReference>
<feature type="binding site" evidence="7">
    <location>
        <position position="248"/>
    </location>
    <ligand>
        <name>ATP</name>
        <dbReference type="ChEBI" id="CHEBI:30616"/>
    </ligand>
</feature>
<evidence type="ECO:0000256" key="7">
    <source>
        <dbReference type="PROSITE-ProRule" id="PRU10141"/>
    </source>
</evidence>
<dbReference type="Gene3D" id="1.10.510.10">
    <property type="entry name" value="Transferase(Phosphotransferase) domain 1"/>
    <property type="match status" value="1"/>
</dbReference>
<comment type="caution">
    <text evidence="10">The sequence shown here is derived from an EMBL/GenBank/DDBJ whole genome shotgun (WGS) entry which is preliminary data.</text>
</comment>
<proteinExistence type="predicted"/>
<feature type="domain" description="Protein kinase" evidence="9">
    <location>
        <begin position="219"/>
        <end position="473"/>
    </location>
</feature>
<protein>
    <recommendedName>
        <fullName evidence="9">Protein kinase domain-containing protein</fullName>
    </recommendedName>
</protein>
<feature type="compositionally biased region" description="Polar residues" evidence="8">
    <location>
        <begin position="1"/>
        <end position="10"/>
    </location>
</feature>
<dbReference type="GO" id="GO:0005737">
    <property type="term" value="C:cytoplasm"/>
    <property type="evidence" value="ECO:0007669"/>
    <property type="project" value="TreeGrafter"/>
</dbReference>
<dbReference type="FunFam" id="1.10.510.10:FF:000571">
    <property type="entry name" value="Maternal embryonic leucine zipper kinase"/>
    <property type="match status" value="1"/>
</dbReference>
<keyword evidence="6 7" id="KW-0067">ATP-binding</keyword>
<dbReference type="InterPro" id="IPR011009">
    <property type="entry name" value="Kinase-like_dom_sf"/>
</dbReference>
<keyword evidence="3" id="KW-0808">Transferase</keyword>
<dbReference type="Proteomes" id="UP001162131">
    <property type="component" value="Unassembled WGS sequence"/>
</dbReference>
<evidence type="ECO:0000256" key="4">
    <source>
        <dbReference type="ARBA" id="ARBA00022741"/>
    </source>
</evidence>
<dbReference type="SUPFAM" id="SSF56112">
    <property type="entry name" value="Protein kinase-like (PK-like)"/>
    <property type="match status" value="1"/>
</dbReference>
<comment type="subunit">
    <text evidence="1">Monomer.</text>
</comment>
<feature type="region of interest" description="Disordered" evidence="8">
    <location>
        <begin position="1"/>
        <end position="36"/>
    </location>
</feature>
<keyword evidence="4 7" id="KW-0547">Nucleotide-binding</keyword>
<dbReference type="SMART" id="SM00220">
    <property type="entry name" value="S_TKc"/>
    <property type="match status" value="1"/>
</dbReference>
<feature type="compositionally biased region" description="Polar residues" evidence="8">
    <location>
        <begin position="151"/>
        <end position="168"/>
    </location>
</feature>
<feature type="region of interest" description="Disordered" evidence="8">
    <location>
        <begin position="148"/>
        <end position="192"/>
    </location>
</feature>
<dbReference type="PANTHER" id="PTHR24346:SF30">
    <property type="entry name" value="MATERNAL EMBRYONIC LEUCINE ZIPPER KINASE"/>
    <property type="match status" value="1"/>
</dbReference>
<sequence>MNSANINRASSKVEIRDHDNEPSHKNLKTSGKSNVNLNAGLSGIKEIGPRPTTANGDFSNLSNLTNINSFLRVLKDRRLQAGKEPAKVKLDYRRLQTEQKEFLDAFEKDKSTRNGLLGRRGSQQYRTTAPQIIKQNDTNEMLKTQVKDATVTPTSRRFPNSIVPNTRPKTYEHSPNPKGLPPRHLSGIRTQPPIEKFLPDSTNNSTADSNSNANHFDNYTIGKLIGQGAYATVKLAVHKVNNRKYAIKTYEKYRLLDPQRKKNVSREIKILEKLSHSSIVKLFEVIDAPKHLHLVLEYVPGCSLHGYLKKRPDRKLEEAETKRIFRQLLSGIEYCHNNNVTHRDLKLENILLDDKNNVRIIDFGFATCFPHEKKVKVFCGTPTYMAPEIVARKEYSGPPADVWALGVLLYAMLCGTFPFKASADKELYRKIQRGHFVIPQHVSGGARNVLNRVLILEPAKRMTVTEILRDEWLNSSGIFASTKGFEFSSFSPQNNINSSETIDLDIMSSMKKLGFTEAELMKELQDDRSHIAMLYKKLKQGKQDLRESRKLGSFGGESIEQQHYLSTGINRY</sequence>
<evidence type="ECO:0000259" key="9">
    <source>
        <dbReference type="PROSITE" id="PS50011"/>
    </source>
</evidence>
<dbReference type="CDD" id="cd14003">
    <property type="entry name" value="STKc_AMPK-like"/>
    <property type="match status" value="1"/>
</dbReference>
<evidence type="ECO:0000256" key="6">
    <source>
        <dbReference type="ARBA" id="ARBA00022840"/>
    </source>
</evidence>
<dbReference type="PANTHER" id="PTHR24346">
    <property type="entry name" value="MAP/MICROTUBULE AFFINITY-REGULATING KINASE"/>
    <property type="match status" value="1"/>
</dbReference>
<dbReference type="InterPro" id="IPR008271">
    <property type="entry name" value="Ser/Thr_kinase_AS"/>
</dbReference>
<dbReference type="AlphaFoldDB" id="A0AAU9JKK9"/>
<dbReference type="PROSITE" id="PS50011">
    <property type="entry name" value="PROTEIN_KINASE_DOM"/>
    <property type="match status" value="1"/>
</dbReference>
<dbReference type="PROSITE" id="PS00108">
    <property type="entry name" value="PROTEIN_KINASE_ST"/>
    <property type="match status" value="1"/>
</dbReference>
<evidence type="ECO:0000256" key="2">
    <source>
        <dbReference type="ARBA" id="ARBA00022527"/>
    </source>
</evidence>
<evidence type="ECO:0000256" key="8">
    <source>
        <dbReference type="SAM" id="MobiDB-lite"/>
    </source>
</evidence>
<dbReference type="GO" id="GO:0004674">
    <property type="term" value="F:protein serine/threonine kinase activity"/>
    <property type="evidence" value="ECO:0007669"/>
    <property type="project" value="UniProtKB-KW"/>
</dbReference>
<accession>A0AAU9JKK9</accession>
<evidence type="ECO:0000256" key="3">
    <source>
        <dbReference type="ARBA" id="ARBA00022679"/>
    </source>
</evidence>
<reference evidence="10" key="1">
    <citation type="submission" date="2021-09" db="EMBL/GenBank/DDBJ databases">
        <authorList>
            <consortium name="AG Swart"/>
            <person name="Singh M."/>
            <person name="Singh A."/>
            <person name="Seah K."/>
            <person name="Emmerich C."/>
        </authorList>
    </citation>
    <scope>NUCLEOTIDE SEQUENCE</scope>
    <source>
        <strain evidence="10">ATCC30299</strain>
    </source>
</reference>
<evidence type="ECO:0000313" key="11">
    <source>
        <dbReference type="Proteomes" id="UP001162131"/>
    </source>
</evidence>
<dbReference type="InterPro" id="IPR017441">
    <property type="entry name" value="Protein_kinase_ATP_BS"/>
</dbReference>
<organism evidence="10 11">
    <name type="scientific">Blepharisma stoltei</name>
    <dbReference type="NCBI Taxonomy" id="1481888"/>
    <lineage>
        <taxon>Eukaryota</taxon>
        <taxon>Sar</taxon>
        <taxon>Alveolata</taxon>
        <taxon>Ciliophora</taxon>
        <taxon>Postciliodesmatophora</taxon>
        <taxon>Heterotrichea</taxon>
        <taxon>Heterotrichida</taxon>
        <taxon>Blepharismidae</taxon>
        <taxon>Blepharisma</taxon>
    </lineage>
</organism>
<feature type="compositionally biased region" description="Basic and acidic residues" evidence="8">
    <location>
        <begin position="11"/>
        <end position="24"/>
    </location>
</feature>
<keyword evidence="2" id="KW-0723">Serine/threonine-protein kinase</keyword>
<name>A0AAU9JKK9_9CILI</name>
<dbReference type="InterPro" id="IPR000719">
    <property type="entry name" value="Prot_kinase_dom"/>
</dbReference>
<dbReference type="GO" id="GO:0005524">
    <property type="term" value="F:ATP binding"/>
    <property type="evidence" value="ECO:0007669"/>
    <property type="project" value="UniProtKB-UniRule"/>
</dbReference>
<keyword evidence="11" id="KW-1185">Reference proteome</keyword>
<dbReference type="FunFam" id="3.30.200.20:FF:000003">
    <property type="entry name" value="Non-specific serine/threonine protein kinase"/>
    <property type="match status" value="1"/>
</dbReference>
<dbReference type="Pfam" id="PF00069">
    <property type="entry name" value="Pkinase"/>
    <property type="match status" value="1"/>
</dbReference>
<evidence type="ECO:0000256" key="1">
    <source>
        <dbReference type="ARBA" id="ARBA00011245"/>
    </source>
</evidence>
<keyword evidence="5" id="KW-0418">Kinase</keyword>
<dbReference type="EMBL" id="CAJZBQ010000040">
    <property type="protein sequence ID" value="CAG9326503.1"/>
    <property type="molecule type" value="Genomic_DNA"/>
</dbReference>